<gene>
    <name evidence="2" type="ORF">CRU78_18840</name>
</gene>
<evidence type="ECO:0000313" key="2">
    <source>
        <dbReference type="EMBL" id="MQM32429.1"/>
    </source>
</evidence>
<name>A0A6A7RYG3_9PROT</name>
<dbReference type="Pfam" id="PF03704">
    <property type="entry name" value="BTAD"/>
    <property type="match status" value="1"/>
</dbReference>
<evidence type="ECO:0000313" key="3">
    <source>
        <dbReference type="Proteomes" id="UP000342300"/>
    </source>
</evidence>
<dbReference type="InterPro" id="IPR059106">
    <property type="entry name" value="WHD_MalT"/>
</dbReference>
<comment type="caution">
    <text evidence="2">The sequence shown here is derived from an EMBL/GenBank/DDBJ whole genome shotgun (WGS) entry which is preliminary data.</text>
</comment>
<dbReference type="SUPFAM" id="SSF52540">
    <property type="entry name" value="P-loop containing nucleoside triphosphate hydrolases"/>
    <property type="match status" value="1"/>
</dbReference>
<dbReference type="InterPro" id="IPR051677">
    <property type="entry name" value="AfsR-DnrI-RedD_regulator"/>
</dbReference>
<dbReference type="InterPro" id="IPR016032">
    <property type="entry name" value="Sig_transdc_resp-reg_C-effctor"/>
</dbReference>
<reference evidence="2 3" key="1">
    <citation type="submission" date="2017-09" db="EMBL/GenBank/DDBJ databases">
        <title>Metagenomic Analysis Reveals Denitrifying Candidatus Accumulibacter and Flanking Population as a Source of N2O.</title>
        <authorList>
            <person name="Gao H."/>
            <person name="Mao Y."/>
            <person name="Zhao X."/>
            <person name="Liu W.-T."/>
            <person name="Zhang T."/>
            <person name="Wells G."/>
        </authorList>
    </citation>
    <scope>NUCLEOTIDE SEQUENCE [LARGE SCALE GENOMIC DNA]</scope>
    <source>
        <strain evidence="2">CANDO_2_IC</strain>
    </source>
</reference>
<dbReference type="SUPFAM" id="SSF48452">
    <property type="entry name" value="TPR-like"/>
    <property type="match status" value="1"/>
</dbReference>
<feature type="domain" description="Bacterial transcriptional activator" evidence="1">
    <location>
        <begin position="922"/>
        <end position="1070"/>
    </location>
</feature>
<dbReference type="SUPFAM" id="SSF46894">
    <property type="entry name" value="C-terminal effector domain of the bipartite response regulators"/>
    <property type="match status" value="1"/>
</dbReference>
<organism evidence="2 3">
    <name type="scientific">Candidatus Accumulibacter phosphatis</name>
    <dbReference type="NCBI Taxonomy" id="327160"/>
    <lineage>
        <taxon>Bacteria</taxon>
        <taxon>Pseudomonadati</taxon>
        <taxon>Pseudomonadota</taxon>
        <taxon>Betaproteobacteria</taxon>
        <taxon>Candidatus Accumulibacter</taxon>
    </lineage>
</organism>
<dbReference type="Proteomes" id="UP000342300">
    <property type="component" value="Unassembled WGS sequence"/>
</dbReference>
<proteinExistence type="predicted"/>
<dbReference type="GO" id="GO:0003677">
    <property type="term" value="F:DNA binding"/>
    <property type="evidence" value="ECO:0007669"/>
    <property type="project" value="InterPro"/>
</dbReference>
<accession>A0A6A7RYG3</accession>
<dbReference type="InterPro" id="IPR027417">
    <property type="entry name" value="P-loop_NTPase"/>
</dbReference>
<dbReference type="Gene3D" id="1.10.10.10">
    <property type="entry name" value="Winged helix-like DNA-binding domain superfamily/Winged helix DNA-binding domain"/>
    <property type="match status" value="1"/>
</dbReference>
<dbReference type="InterPro" id="IPR011990">
    <property type="entry name" value="TPR-like_helical_dom_sf"/>
</dbReference>
<dbReference type="InterPro" id="IPR005158">
    <property type="entry name" value="BTAD"/>
</dbReference>
<evidence type="ECO:0000259" key="1">
    <source>
        <dbReference type="SMART" id="SM01043"/>
    </source>
</evidence>
<sequence>MLVRGRSPGLAKFSRPRLARVHPRERLFRRLEECREETAVWVGGPAGAGKTALVASYLDARKLSALWYQVDSGDCDPLFCCHHLQVAASRIAPWAGSHRPPFSPGQAADLRSFLPHFLAAFYAGISPPRILVVDNCQEALSSAEFRELLRIAITEAPDQINIIIASRARPPGDFSRLRASGHLAVLDPDELLFSEDESLIVQQLAAPAARPRSIEQMRRMHRLTGGWPAGLKLLGHIDDPDSLAVPNGAVASHTVVFDYLAAEVFNRQPEDVRRCLLKVAHLPRMTPAMAASLGGCGEAVDILETMHADGIFTSQHGVGDELHYEFHPLLRQFLLLRAKVDLPADEGPRIERQAAALLADSGDVDAAARLLIRGRHWDELQRLIVEQAASLLGRGWQRTLAAWVDALPADRVASDPWLAYWRGATLVPFNPPAAQPWFESAYRLFRQRRISDGSFLAWTAIVDLICLEWADFSRLDRWFDEAECLRSEFGAPAEPFAGRFTASMFGALVFRRPQDPAIHMLADRLLSLIETCPDANDRILLGCNLQLHYTVGVGQNAQIERLMTALEPPAGVLPGPFAGALLWGLRSMQHWSRGQMQQAAVAAESGSKLARAHGLRMWDFLLGALQVYAWLNDGELDQCRVALARLARCIEPRRKIDVAHYHYLVCLTSLLAVEGAQALQHIGIANAIVSRYGGPQQQALGSLAQAQALHALRRTDEAWPLLAHGRQIGVSMKSGILCFQADLCEALFALDEGDHQRCAGALQRAFAMGAAQDYVNHNAFRPAVMARLCAFALAHDIELDYARRLIRRRRLKPPSVDLDCWPWPVRIYTLGRFSVVVDGKAIGTAGHLQPKPVELLQALIAFGGRQVAVQGLIESVWPDAESRGGRNAFDATLSRLRRLLGHEDSVLIDDGRVRLNDALCWVDIWPFERLLGKTQGDLAHTGNTVCADLRAQTATLLALFHGDFLEREACRPWFLPRRERLRNRFGSLLADVASRLEAEQQWTQATRLYQRAIELEPLAEASYRRLMVCLRESGEAAEALRVYGRCCEVLMTGLGATPSSETEAIRRTLEQTAAADFPVARARRSADPC</sequence>
<dbReference type="PANTHER" id="PTHR35807">
    <property type="entry name" value="TRANSCRIPTIONAL REGULATOR REDD-RELATED"/>
    <property type="match status" value="1"/>
</dbReference>
<protein>
    <recommendedName>
        <fullName evidence="1">Bacterial transcriptional activator domain-containing protein</fullName>
    </recommendedName>
</protein>
<dbReference type="GO" id="GO:0006355">
    <property type="term" value="P:regulation of DNA-templated transcription"/>
    <property type="evidence" value="ECO:0007669"/>
    <property type="project" value="InterPro"/>
</dbReference>
<dbReference type="SMART" id="SM01043">
    <property type="entry name" value="BTAD"/>
    <property type="match status" value="1"/>
</dbReference>
<dbReference type="Pfam" id="PF25873">
    <property type="entry name" value="WHD_MalT"/>
    <property type="match status" value="1"/>
</dbReference>
<dbReference type="AlphaFoldDB" id="A0A6A7RYG3"/>
<dbReference type="InterPro" id="IPR036388">
    <property type="entry name" value="WH-like_DNA-bd_sf"/>
</dbReference>
<dbReference type="Gene3D" id="1.25.40.10">
    <property type="entry name" value="Tetratricopeptide repeat domain"/>
    <property type="match status" value="1"/>
</dbReference>
<dbReference type="EMBL" id="PDHS01000525">
    <property type="protein sequence ID" value="MQM32429.1"/>
    <property type="molecule type" value="Genomic_DNA"/>
</dbReference>